<dbReference type="EMBL" id="QRQO01000032">
    <property type="protein sequence ID" value="RHN11780.1"/>
    <property type="molecule type" value="Genomic_DNA"/>
</dbReference>
<protein>
    <recommendedName>
        <fullName evidence="5">Leucine-rich repeat domain, L domain-like</fullName>
    </recommendedName>
</protein>
<evidence type="ECO:0000313" key="4">
    <source>
        <dbReference type="Proteomes" id="UP000283700"/>
    </source>
</evidence>
<feature type="signal peptide" evidence="2">
    <location>
        <begin position="1"/>
        <end position="25"/>
    </location>
</feature>
<name>A0A415U0J8_9FIRM</name>
<evidence type="ECO:0000256" key="1">
    <source>
        <dbReference type="SAM" id="MobiDB-lite"/>
    </source>
</evidence>
<evidence type="ECO:0000313" key="3">
    <source>
        <dbReference type="EMBL" id="RHN11780.1"/>
    </source>
</evidence>
<feature type="region of interest" description="Disordered" evidence="1">
    <location>
        <begin position="275"/>
        <end position="324"/>
    </location>
</feature>
<organism evidence="3 4">
    <name type="scientific">Anaerobutyricum hallii</name>
    <dbReference type="NCBI Taxonomy" id="39488"/>
    <lineage>
        <taxon>Bacteria</taxon>
        <taxon>Bacillati</taxon>
        <taxon>Bacillota</taxon>
        <taxon>Clostridia</taxon>
        <taxon>Lachnospirales</taxon>
        <taxon>Lachnospiraceae</taxon>
        <taxon>Anaerobutyricum</taxon>
    </lineage>
</organism>
<keyword evidence="2" id="KW-0732">Signal</keyword>
<dbReference type="Gene3D" id="3.80.10.10">
    <property type="entry name" value="Ribonuclease Inhibitor"/>
    <property type="match status" value="1"/>
</dbReference>
<evidence type="ECO:0008006" key="5">
    <source>
        <dbReference type="Google" id="ProtNLM"/>
    </source>
</evidence>
<accession>A0A415U0J8</accession>
<feature type="compositionally biased region" description="Basic and acidic residues" evidence="1">
    <location>
        <begin position="297"/>
        <end position="321"/>
    </location>
</feature>
<feature type="chain" id="PRO_5019292634" description="Leucine-rich repeat domain, L domain-like" evidence="2">
    <location>
        <begin position="26"/>
        <end position="470"/>
    </location>
</feature>
<dbReference type="Proteomes" id="UP000283700">
    <property type="component" value="Unassembled WGS sequence"/>
</dbReference>
<proteinExistence type="predicted"/>
<sequence>MVKKKILAGILSTVMVLTSVTPVFAAETCSHESTDYTNYTKEPTCTEDGRGDLVCMDCNKILEKNVAVPALGHSFAFAKIIKTPTQTETGVEPGVLTETCDRCGATEDVNLTKLPSECDHDNTGSFNYIEETCTTDGHENDEICLDCGTYLEKGETIKAQGHVWDDDPSEETEATCTTDGKKVYSCWNCDEKKVETIPATGHSYGEFNTTKEATCEQDGEKESVCSKCGDVKKETIKATGHQWNDGEITTQPTTTSTGVKTFTCNVCGNTRTEEIAKLPEESNPDQPVTPSNPEKPSTPDDTKKDDGKTDNTKPAVPKKDNTTVVTPVKPVVNTVKVGTKFVVAGHTYKVTKTGKEVSFIQAKKNAKRVVIPATVKSKGVTYKVTSVAAKAVKNNKKVKSVVIGANVKRISNNAFYKCRALKTVTIKTAKLTKKTAGKKAFAKVSKKMVIKAPKKMKKSYARIFRGLTVK</sequence>
<comment type="caution">
    <text evidence="3">The sequence shown here is derived from an EMBL/GenBank/DDBJ whole genome shotgun (WGS) entry which is preliminary data.</text>
</comment>
<dbReference type="RefSeq" id="WP_118486285.1">
    <property type="nucleotide sequence ID" value="NZ_QRQO01000032.1"/>
</dbReference>
<dbReference type="Pfam" id="PF13306">
    <property type="entry name" value="LRR_5"/>
    <property type="match status" value="1"/>
</dbReference>
<dbReference type="InterPro" id="IPR032675">
    <property type="entry name" value="LRR_dom_sf"/>
</dbReference>
<dbReference type="InterPro" id="IPR026906">
    <property type="entry name" value="LRR_5"/>
</dbReference>
<dbReference type="AlphaFoldDB" id="A0A415U0J8"/>
<gene>
    <name evidence="3" type="ORF">DWZ29_11175</name>
</gene>
<reference evidence="3 4" key="1">
    <citation type="submission" date="2018-08" db="EMBL/GenBank/DDBJ databases">
        <title>A genome reference for cultivated species of the human gut microbiota.</title>
        <authorList>
            <person name="Zou Y."/>
            <person name="Xue W."/>
            <person name="Luo G."/>
        </authorList>
    </citation>
    <scope>NUCLEOTIDE SEQUENCE [LARGE SCALE GENOMIC DNA]</scope>
    <source>
        <strain evidence="3 4">AF31-17AC</strain>
    </source>
</reference>
<evidence type="ECO:0000256" key="2">
    <source>
        <dbReference type="SAM" id="SignalP"/>
    </source>
</evidence>